<dbReference type="PROSITE" id="PS50850">
    <property type="entry name" value="MFS"/>
    <property type="match status" value="1"/>
</dbReference>
<keyword evidence="4 8" id="KW-0812">Transmembrane</keyword>
<evidence type="ECO:0000256" key="3">
    <source>
        <dbReference type="ARBA" id="ARBA00022475"/>
    </source>
</evidence>
<keyword evidence="3" id="KW-1003">Cell membrane</keyword>
<dbReference type="InterPro" id="IPR020846">
    <property type="entry name" value="MFS_dom"/>
</dbReference>
<keyword evidence="6 8" id="KW-0472">Membrane</keyword>
<reference evidence="10 11" key="1">
    <citation type="submission" date="2015-02" db="EMBL/GenBank/DDBJ databases">
        <authorList>
            <person name="Ju K.-S."/>
            <person name="Doroghazi J.R."/>
            <person name="Metcalf W."/>
        </authorList>
    </citation>
    <scope>NUCLEOTIDE SEQUENCE [LARGE SCALE GENOMIC DNA]</scope>
    <source>
        <strain evidence="10 11">NRRL ISP-5550</strain>
    </source>
</reference>
<dbReference type="PANTHER" id="PTHR42718">
    <property type="entry name" value="MAJOR FACILITATOR SUPERFAMILY MULTIDRUG TRANSPORTER MFSC"/>
    <property type="match status" value="1"/>
</dbReference>
<dbReference type="Gene3D" id="1.20.1720.10">
    <property type="entry name" value="Multidrug resistance protein D"/>
    <property type="match status" value="1"/>
</dbReference>
<feature type="non-terminal residue" evidence="10">
    <location>
        <position position="77"/>
    </location>
</feature>
<keyword evidence="2" id="KW-0813">Transport</keyword>
<evidence type="ECO:0000256" key="6">
    <source>
        <dbReference type="ARBA" id="ARBA00023136"/>
    </source>
</evidence>
<keyword evidence="5 8" id="KW-1133">Transmembrane helix</keyword>
<feature type="transmembrane region" description="Helical" evidence="8">
    <location>
        <begin position="47"/>
        <end position="67"/>
    </location>
</feature>
<dbReference type="GO" id="GO:0005886">
    <property type="term" value="C:plasma membrane"/>
    <property type="evidence" value="ECO:0007669"/>
    <property type="project" value="UniProtKB-SubCell"/>
</dbReference>
<evidence type="ECO:0000256" key="2">
    <source>
        <dbReference type="ARBA" id="ARBA00022448"/>
    </source>
</evidence>
<dbReference type="Pfam" id="PF07690">
    <property type="entry name" value="MFS_1"/>
    <property type="match status" value="1"/>
</dbReference>
<feature type="domain" description="Major facilitator superfamily (MFS) profile" evidence="9">
    <location>
        <begin position="9"/>
        <end position="77"/>
    </location>
</feature>
<dbReference type="RefSeq" id="WP_045947315.1">
    <property type="nucleotide sequence ID" value="NZ_JZWV01000264.1"/>
</dbReference>
<dbReference type="AlphaFoldDB" id="A0A0F4JKN4"/>
<dbReference type="OrthoDB" id="3870929at2"/>
<comment type="subcellular location">
    <subcellularLocation>
        <location evidence="1">Cell membrane</location>
        <topology evidence="1">Multi-pass membrane protein</topology>
    </subcellularLocation>
</comment>
<evidence type="ECO:0000256" key="1">
    <source>
        <dbReference type="ARBA" id="ARBA00004651"/>
    </source>
</evidence>
<dbReference type="PANTHER" id="PTHR42718:SF46">
    <property type="entry name" value="BLR6921 PROTEIN"/>
    <property type="match status" value="1"/>
</dbReference>
<evidence type="ECO:0000259" key="9">
    <source>
        <dbReference type="PROSITE" id="PS50850"/>
    </source>
</evidence>
<dbReference type="SUPFAM" id="SSF103473">
    <property type="entry name" value="MFS general substrate transporter"/>
    <property type="match status" value="1"/>
</dbReference>
<dbReference type="InterPro" id="IPR011701">
    <property type="entry name" value="MFS"/>
</dbReference>
<accession>A0A0F4JKN4</accession>
<evidence type="ECO:0000256" key="8">
    <source>
        <dbReference type="SAM" id="Phobius"/>
    </source>
</evidence>
<dbReference type="Proteomes" id="UP000033551">
    <property type="component" value="Unassembled WGS sequence"/>
</dbReference>
<sequence length="77" mass="8001">MPSPRRGTVLAVLAAAQFTVMLATSIVNVALPQIRDGVGLSDSAITWVVNAYGLAFGALLPAGGRAADLLGRRRVLR</sequence>
<name>A0A0F4JKN4_9ACTN</name>
<dbReference type="GO" id="GO:0022857">
    <property type="term" value="F:transmembrane transporter activity"/>
    <property type="evidence" value="ECO:0007669"/>
    <property type="project" value="InterPro"/>
</dbReference>
<dbReference type="GO" id="GO:0046677">
    <property type="term" value="P:response to antibiotic"/>
    <property type="evidence" value="ECO:0007669"/>
    <property type="project" value="UniProtKB-KW"/>
</dbReference>
<proteinExistence type="predicted"/>
<protein>
    <recommendedName>
        <fullName evidence="9">Major facilitator superfamily (MFS) profile domain-containing protein</fullName>
    </recommendedName>
</protein>
<keyword evidence="7" id="KW-0046">Antibiotic resistance</keyword>
<dbReference type="InterPro" id="IPR036259">
    <property type="entry name" value="MFS_trans_sf"/>
</dbReference>
<dbReference type="EMBL" id="JZWV01000264">
    <property type="protein sequence ID" value="KJY34750.1"/>
    <property type="molecule type" value="Genomic_DNA"/>
</dbReference>
<evidence type="ECO:0000313" key="10">
    <source>
        <dbReference type="EMBL" id="KJY34750.1"/>
    </source>
</evidence>
<evidence type="ECO:0000256" key="7">
    <source>
        <dbReference type="ARBA" id="ARBA00023251"/>
    </source>
</evidence>
<evidence type="ECO:0000313" key="11">
    <source>
        <dbReference type="Proteomes" id="UP000033551"/>
    </source>
</evidence>
<gene>
    <name evidence="10" type="ORF">VR44_11365</name>
</gene>
<comment type="caution">
    <text evidence="10">The sequence shown here is derived from an EMBL/GenBank/DDBJ whole genome shotgun (WGS) entry which is preliminary data.</text>
</comment>
<keyword evidence="11" id="KW-1185">Reference proteome</keyword>
<organism evidence="10 11">
    <name type="scientific">Streptomyces katrae</name>
    <dbReference type="NCBI Taxonomy" id="68223"/>
    <lineage>
        <taxon>Bacteria</taxon>
        <taxon>Bacillati</taxon>
        <taxon>Actinomycetota</taxon>
        <taxon>Actinomycetes</taxon>
        <taxon>Kitasatosporales</taxon>
        <taxon>Streptomycetaceae</taxon>
        <taxon>Streptomyces</taxon>
    </lineage>
</organism>
<evidence type="ECO:0000256" key="5">
    <source>
        <dbReference type="ARBA" id="ARBA00022989"/>
    </source>
</evidence>
<evidence type="ECO:0000256" key="4">
    <source>
        <dbReference type="ARBA" id="ARBA00022692"/>
    </source>
</evidence>